<dbReference type="Proteomes" id="UP001153328">
    <property type="component" value="Unassembled WGS sequence"/>
</dbReference>
<sequence length="170" mass="18276">MTHPVAVGAEERKIAERGLAYTGYMERQHVMHLDVAFADGAVEVCEAEAAHCAGQRRAGPPCLRDLRESQGWAPLPGHEDTGQEASLERRAAKVVSLLRLRLSRLKFAGGIGLAESACHCQHLGGPLSELGDHDVVELPAPSRHPRETGAVGCKIRRLPAHAAGGPELRY</sequence>
<evidence type="ECO:0000313" key="2">
    <source>
        <dbReference type="Proteomes" id="UP001153328"/>
    </source>
</evidence>
<gene>
    <name evidence="1" type="ORF">SBRY_30594</name>
</gene>
<dbReference type="EMBL" id="CAJVAX010000017">
    <property type="protein sequence ID" value="CAG7641988.1"/>
    <property type="molecule type" value="Genomic_DNA"/>
</dbReference>
<evidence type="ECO:0000313" key="1">
    <source>
        <dbReference type="EMBL" id="CAG7641988.1"/>
    </source>
</evidence>
<protein>
    <submittedName>
        <fullName evidence="1">Uncharacterized protein</fullName>
    </submittedName>
</protein>
<keyword evidence="2" id="KW-1185">Reference proteome</keyword>
<organism evidence="1 2">
    <name type="scientific">Actinacidiphila bryophytorum</name>
    <dbReference type="NCBI Taxonomy" id="1436133"/>
    <lineage>
        <taxon>Bacteria</taxon>
        <taxon>Bacillati</taxon>
        <taxon>Actinomycetota</taxon>
        <taxon>Actinomycetes</taxon>
        <taxon>Kitasatosporales</taxon>
        <taxon>Streptomycetaceae</taxon>
        <taxon>Actinacidiphila</taxon>
    </lineage>
</organism>
<accession>A0A9W4H1G0</accession>
<reference evidence="1" key="1">
    <citation type="submission" date="2021-06" db="EMBL/GenBank/DDBJ databases">
        <authorList>
            <person name="Arsene-Ploetze F."/>
        </authorList>
    </citation>
    <scope>NUCLEOTIDE SEQUENCE</scope>
    <source>
        <strain evidence="1">SBRY1</strain>
    </source>
</reference>
<name>A0A9W4H1G0_9ACTN</name>
<proteinExistence type="predicted"/>
<comment type="caution">
    <text evidence="1">The sequence shown here is derived from an EMBL/GenBank/DDBJ whole genome shotgun (WGS) entry which is preliminary data.</text>
</comment>
<dbReference type="AlphaFoldDB" id="A0A9W4H1G0"/>